<protein>
    <submittedName>
        <fullName evidence="1">Uncharacterized protein</fullName>
    </submittedName>
</protein>
<proteinExistence type="predicted"/>
<accession>A0AAN5IDR2</accession>
<name>A0AAN5IDR2_9BILA</name>
<gene>
    <name evidence="1" type="ORF">PMAYCL1PPCAC_30510</name>
</gene>
<sequence>MGADERKNLIDGFGADRDIPCVQIDSSDCSETSSSSSDLTTLKHEIPEKASRSERFYRRPCFIEQFDDDEETDII</sequence>
<comment type="caution">
    <text evidence="1">The sequence shown here is derived from an EMBL/GenBank/DDBJ whole genome shotgun (WGS) entry which is preliminary data.</text>
</comment>
<keyword evidence="2" id="KW-1185">Reference proteome</keyword>
<evidence type="ECO:0000313" key="1">
    <source>
        <dbReference type="EMBL" id="GMR60315.1"/>
    </source>
</evidence>
<feature type="non-terminal residue" evidence="1">
    <location>
        <position position="75"/>
    </location>
</feature>
<dbReference type="EMBL" id="BTRK01000006">
    <property type="protein sequence ID" value="GMR60315.1"/>
    <property type="molecule type" value="Genomic_DNA"/>
</dbReference>
<dbReference type="Proteomes" id="UP001328107">
    <property type="component" value="Unassembled WGS sequence"/>
</dbReference>
<reference evidence="2" key="1">
    <citation type="submission" date="2022-10" db="EMBL/GenBank/DDBJ databases">
        <title>Genome assembly of Pristionchus species.</title>
        <authorList>
            <person name="Yoshida K."/>
            <person name="Sommer R.J."/>
        </authorList>
    </citation>
    <scope>NUCLEOTIDE SEQUENCE [LARGE SCALE GENOMIC DNA]</scope>
    <source>
        <strain evidence="2">RS5460</strain>
    </source>
</reference>
<evidence type="ECO:0000313" key="2">
    <source>
        <dbReference type="Proteomes" id="UP001328107"/>
    </source>
</evidence>
<dbReference type="AlphaFoldDB" id="A0AAN5IDR2"/>
<organism evidence="1 2">
    <name type="scientific">Pristionchus mayeri</name>
    <dbReference type="NCBI Taxonomy" id="1317129"/>
    <lineage>
        <taxon>Eukaryota</taxon>
        <taxon>Metazoa</taxon>
        <taxon>Ecdysozoa</taxon>
        <taxon>Nematoda</taxon>
        <taxon>Chromadorea</taxon>
        <taxon>Rhabditida</taxon>
        <taxon>Rhabditina</taxon>
        <taxon>Diplogasteromorpha</taxon>
        <taxon>Diplogasteroidea</taxon>
        <taxon>Neodiplogasteridae</taxon>
        <taxon>Pristionchus</taxon>
    </lineage>
</organism>